<comment type="caution">
    <text evidence="1">The sequence shown here is derived from an EMBL/GenBank/DDBJ whole genome shotgun (WGS) entry which is preliminary data.</text>
</comment>
<gene>
    <name evidence="1" type="ORF">HMPREF0204_12406</name>
</gene>
<accession>A0ABN0AK21</accession>
<protein>
    <submittedName>
        <fullName evidence="1">Uncharacterized protein</fullName>
    </submittedName>
</protein>
<evidence type="ECO:0000313" key="2">
    <source>
        <dbReference type="Proteomes" id="UP000002969"/>
    </source>
</evidence>
<sequence length="50" mass="6241">MFRRLFFSLFPGIIKICRFQCERVFILKKLKQQYEQLFLQQMTQIYTDVC</sequence>
<reference evidence="1" key="1">
    <citation type="submission" date="2010-06" db="EMBL/GenBank/DDBJ databases">
        <authorList>
            <person name="Muzny D."/>
            <person name="Qin X."/>
            <person name="Buhay C."/>
            <person name="Dugan-Rocha S."/>
            <person name="Ding Y."/>
            <person name="Chen G."/>
            <person name="Hawes A."/>
            <person name="Holder M."/>
            <person name="Jhangiani S."/>
            <person name="Johnson A."/>
            <person name="Khan Z."/>
            <person name="Li Z."/>
            <person name="Liu W."/>
            <person name="Liu X."/>
            <person name="Perez L."/>
            <person name="Shen H."/>
            <person name="Wang Q."/>
            <person name="Watt J."/>
            <person name="Xi L."/>
            <person name="Xin Y."/>
            <person name="Zhou J."/>
            <person name="Deng J."/>
            <person name="Jiang H."/>
            <person name="Liu Y."/>
            <person name="Qu J."/>
            <person name="Song X.-Z."/>
            <person name="Zhang L."/>
            <person name="Villasana D."/>
            <person name="Johnson A."/>
            <person name="Liu J."/>
            <person name="Liyanage D."/>
            <person name="Lorensuhewa L."/>
            <person name="Robinson T."/>
            <person name="Song A."/>
            <person name="Song B.-B."/>
            <person name="Dinh H."/>
            <person name="Thornton R."/>
            <person name="Coyle M."/>
            <person name="Francisco L."/>
            <person name="Jackson L."/>
            <person name="Javaid M."/>
            <person name="Korchina V."/>
            <person name="Kovar C."/>
            <person name="Mata R."/>
            <person name="Mathew T."/>
            <person name="Ngo R."/>
            <person name="Nguyen L."/>
            <person name="Nguyen N."/>
            <person name="Okwuonu G."/>
            <person name="Ongeri F."/>
            <person name="Pham C."/>
            <person name="Simmons D."/>
            <person name="Wilczek-Boney K."/>
            <person name="Hale W."/>
            <person name="Jakkamsetti A."/>
            <person name="Pham P."/>
            <person name="Ruth R."/>
            <person name="San Lucas F."/>
            <person name="Warren J."/>
            <person name="Zhang J."/>
            <person name="Zhao Z."/>
            <person name="Zhou C."/>
            <person name="Zhu D."/>
            <person name="Lee S."/>
            <person name="Bess C."/>
            <person name="Blankenburg K."/>
            <person name="Forbes L."/>
            <person name="Fu Q."/>
            <person name="Gubbala S."/>
            <person name="Hirani K."/>
            <person name="Jayaseelan J.C."/>
            <person name="Lara F."/>
            <person name="Munidasa M."/>
            <person name="Palculict T."/>
            <person name="Patil S."/>
            <person name="Pu L.-L."/>
            <person name="Saada N."/>
            <person name="Tang L."/>
            <person name="Weissenberger G."/>
            <person name="Zhu Y."/>
            <person name="Hemphill L."/>
            <person name="Shang Y."/>
            <person name="Youmans B."/>
            <person name="Ayvaz T."/>
            <person name="Ross M."/>
            <person name="Santibanez J."/>
            <person name="Aqrawi P."/>
            <person name="Gross S."/>
            <person name="Joshi V."/>
            <person name="Fowler G."/>
            <person name="Nazareth L."/>
            <person name="Reid J."/>
            <person name="Worley K."/>
            <person name="Petrosino J."/>
            <person name="Highlander S."/>
            <person name="Gibbs R."/>
        </authorList>
    </citation>
    <scope>NUCLEOTIDE SEQUENCE [LARGE SCALE GENOMIC DNA]</scope>
    <source>
        <strain evidence="1">ATCC 35910</strain>
    </source>
</reference>
<dbReference type="Proteomes" id="UP000002969">
    <property type="component" value="Unassembled WGS sequence"/>
</dbReference>
<proteinExistence type="predicted"/>
<name>A0ABN0AK21_CHRGE</name>
<evidence type="ECO:0000313" key="1">
    <source>
        <dbReference type="EMBL" id="EFK33338.1"/>
    </source>
</evidence>
<organism evidence="1 2">
    <name type="scientific">Chryseobacterium gleum ATCC 35910</name>
    <dbReference type="NCBI Taxonomy" id="525257"/>
    <lineage>
        <taxon>Bacteria</taxon>
        <taxon>Pseudomonadati</taxon>
        <taxon>Bacteroidota</taxon>
        <taxon>Flavobacteriia</taxon>
        <taxon>Flavobacteriales</taxon>
        <taxon>Weeksellaceae</taxon>
        <taxon>Chryseobacterium group</taxon>
        <taxon>Chryseobacterium</taxon>
    </lineage>
</organism>
<dbReference type="EMBL" id="ACKQ02000007">
    <property type="protein sequence ID" value="EFK33338.1"/>
    <property type="molecule type" value="Genomic_DNA"/>
</dbReference>
<keyword evidence="2" id="KW-1185">Reference proteome</keyword>